<dbReference type="AlphaFoldDB" id="A0A8E0VHE4"/>
<dbReference type="Proteomes" id="UP000728185">
    <property type="component" value="Unassembled WGS sequence"/>
</dbReference>
<gene>
    <name evidence="3" type="ORF">FBUS_03652</name>
</gene>
<feature type="transmembrane region" description="Helical" evidence="2">
    <location>
        <begin position="12"/>
        <end position="34"/>
    </location>
</feature>
<reference evidence="3" key="1">
    <citation type="submission" date="2019-05" db="EMBL/GenBank/DDBJ databases">
        <title>Annotation for the trematode Fasciolopsis buski.</title>
        <authorList>
            <person name="Choi Y.-J."/>
        </authorList>
    </citation>
    <scope>NUCLEOTIDE SEQUENCE</scope>
    <source>
        <strain evidence="3">HT</strain>
        <tissue evidence="3">Whole worm</tissue>
    </source>
</reference>
<keyword evidence="4" id="KW-1185">Reference proteome</keyword>
<dbReference type="OrthoDB" id="10340616at2759"/>
<evidence type="ECO:0000313" key="3">
    <source>
        <dbReference type="EMBL" id="KAA0188398.1"/>
    </source>
</evidence>
<sequence>MEPWVVDAIKIAGATLGILAFSFGFLFILVFIPWARCRKHFSRKARNELSEVENQQAPPSPYYSLISELLSVSSANSPTLPTYEQCNEHTLPPSFDETLAAYPEEEAVPPYTPPEPGTPACEENPSDSRNATAQQNPDQYPADLNHSHLDTQSNSIPNGLPPPYA</sequence>
<dbReference type="EMBL" id="LUCM01008442">
    <property type="protein sequence ID" value="KAA0188398.1"/>
    <property type="molecule type" value="Genomic_DNA"/>
</dbReference>
<proteinExistence type="predicted"/>
<keyword evidence="2" id="KW-0812">Transmembrane</keyword>
<name>A0A8E0VHE4_9TREM</name>
<keyword evidence="2" id="KW-1133">Transmembrane helix</keyword>
<organism evidence="3 4">
    <name type="scientific">Fasciolopsis buskii</name>
    <dbReference type="NCBI Taxonomy" id="27845"/>
    <lineage>
        <taxon>Eukaryota</taxon>
        <taxon>Metazoa</taxon>
        <taxon>Spiralia</taxon>
        <taxon>Lophotrochozoa</taxon>
        <taxon>Platyhelminthes</taxon>
        <taxon>Trematoda</taxon>
        <taxon>Digenea</taxon>
        <taxon>Plagiorchiida</taxon>
        <taxon>Echinostomata</taxon>
        <taxon>Echinostomatoidea</taxon>
        <taxon>Fasciolidae</taxon>
        <taxon>Fasciolopsis</taxon>
    </lineage>
</organism>
<evidence type="ECO:0000256" key="2">
    <source>
        <dbReference type="SAM" id="Phobius"/>
    </source>
</evidence>
<accession>A0A8E0VHE4</accession>
<protein>
    <submittedName>
        <fullName evidence="3">Uncharacterized protein</fullName>
    </submittedName>
</protein>
<evidence type="ECO:0000256" key="1">
    <source>
        <dbReference type="SAM" id="MobiDB-lite"/>
    </source>
</evidence>
<keyword evidence="2" id="KW-0472">Membrane</keyword>
<feature type="region of interest" description="Disordered" evidence="1">
    <location>
        <begin position="100"/>
        <end position="165"/>
    </location>
</feature>
<evidence type="ECO:0000313" key="4">
    <source>
        <dbReference type="Proteomes" id="UP000728185"/>
    </source>
</evidence>
<comment type="caution">
    <text evidence="3">The sequence shown here is derived from an EMBL/GenBank/DDBJ whole genome shotgun (WGS) entry which is preliminary data.</text>
</comment>
<feature type="compositionally biased region" description="Polar residues" evidence="1">
    <location>
        <begin position="127"/>
        <end position="138"/>
    </location>
</feature>